<evidence type="ECO:0000256" key="8">
    <source>
        <dbReference type="SAM" id="MobiDB-lite"/>
    </source>
</evidence>
<feature type="transmembrane region" description="Helical" evidence="7">
    <location>
        <begin position="130"/>
        <end position="155"/>
    </location>
</feature>
<dbReference type="InterPro" id="IPR050366">
    <property type="entry name" value="BP-dependent_transpt_permease"/>
</dbReference>
<keyword evidence="4 7" id="KW-0812">Transmembrane</keyword>
<accession>A0ABY6G123</accession>
<dbReference type="InterPro" id="IPR000515">
    <property type="entry name" value="MetI-like"/>
</dbReference>
<comment type="subcellular location">
    <subcellularLocation>
        <location evidence="1 7">Cell membrane</location>
        <topology evidence="1 7">Multi-pass membrane protein</topology>
    </subcellularLocation>
</comment>
<keyword evidence="3" id="KW-1003">Cell membrane</keyword>
<gene>
    <name evidence="10" type="ORF">BRM3_00130</name>
</gene>
<keyword evidence="2 7" id="KW-0813">Transport</keyword>
<dbReference type="Proteomes" id="UP001164305">
    <property type="component" value="Chromosome"/>
</dbReference>
<evidence type="ECO:0000256" key="7">
    <source>
        <dbReference type="RuleBase" id="RU363032"/>
    </source>
</evidence>
<name>A0ABY6G123_9MICO</name>
<dbReference type="RefSeq" id="WP_263594102.1">
    <property type="nucleotide sequence ID" value="NZ_CP107020.1"/>
</dbReference>
<feature type="region of interest" description="Disordered" evidence="8">
    <location>
        <begin position="1"/>
        <end position="51"/>
    </location>
</feature>
<keyword evidence="6 7" id="KW-0472">Membrane</keyword>
<evidence type="ECO:0000256" key="3">
    <source>
        <dbReference type="ARBA" id="ARBA00022475"/>
    </source>
</evidence>
<feature type="domain" description="ABC transmembrane type-1" evidence="9">
    <location>
        <begin position="128"/>
        <end position="318"/>
    </location>
</feature>
<dbReference type="Gene3D" id="1.10.3720.10">
    <property type="entry name" value="MetI-like"/>
    <property type="match status" value="1"/>
</dbReference>
<sequence length="334" mass="34480">MRDDRNAPPGSPVESSAPGLQPASPLSAMAEAPLGEDAPTPEPRPEEASRRAAGGVGIATLLLRNPVAVVAAAIILVWTVGSLVIGVVGPYTPSQTGAGGLLEGPSWSHWFGTDNFGRDILTRVLAGARISLWTGLIAVAFSVVVGVPLGAIAGYVGGWPGGLIMRVMDVILAFPSLVLAMAVAAALGPGVGSAMVAVGIVGIPEFARITYGQTVALKEREFVEAGRAIGLRTSTILFRHIAPNALAPIVVRISLGMGYAILTAASLSFIGLGAQPPTPEWGVMVSDGRGYIISGQWWLTFFPGFAIASSILAFNLIGDCLRDALDPRLRTSGR</sequence>
<organism evidence="10 11">
    <name type="scientific">Brachybacterium huguangmaarense</name>
    <dbReference type="NCBI Taxonomy" id="1652028"/>
    <lineage>
        <taxon>Bacteria</taxon>
        <taxon>Bacillati</taxon>
        <taxon>Actinomycetota</taxon>
        <taxon>Actinomycetes</taxon>
        <taxon>Micrococcales</taxon>
        <taxon>Dermabacteraceae</taxon>
        <taxon>Brachybacterium</taxon>
    </lineage>
</organism>
<evidence type="ECO:0000256" key="1">
    <source>
        <dbReference type="ARBA" id="ARBA00004651"/>
    </source>
</evidence>
<dbReference type="PANTHER" id="PTHR43386">
    <property type="entry name" value="OLIGOPEPTIDE TRANSPORT SYSTEM PERMEASE PROTEIN APPC"/>
    <property type="match status" value="1"/>
</dbReference>
<dbReference type="InterPro" id="IPR035906">
    <property type="entry name" value="MetI-like_sf"/>
</dbReference>
<evidence type="ECO:0000259" key="9">
    <source>
        <dbReference type="PROSITE" id="PS50928"/>
    </source>
</evidence>
<dbReference type="EMBL" id="CP107020">
    <property type="protein sequence ID" value="UYG16889.1"/>
    <property type="molecule type" value="Genomic_DNA"/>
</dbReference>
<dbReference type="CDD" id="cd06261">
    <property type="entry name" value="TM_PBP2"/>
    <property type="match status" value="1"/>
</dbReference>
<reference evidence="10" key="1">
    <citation type="submission" date="2022-10" db="EMBL/GenBank/DDBJ databases">
        <title>Whole-Genome Sequencing of Brachybacterium huguangmaarense BRM-3, Isolated from Betula schmidtii.</title>
        <authorList>
            <person name="Haam D."/>
        </authorList>
    </citation>
    <scope>NUCLEOTIDE SEQUENCE</scope>
    <source>
        <strain evidence="10">BRM-3</strain>
    </source>
</reference>
<dbReference type="SUPFAM" id="SSF161098">
    <property type="entry name" value="MetI-like"/>
    <property type="match status" value="1"/>
</dbReference>
<dbReference type="Pfam" id="PF00528">
    <property type="entry name" value="BPD_transp_1"/>
    <property type="match status" value="1"/>
</dbReference>
<keyword evidence="11" id="KW-1185">Reference proteome</keyword>
<evidence type="ECO:0000256" key="6">
    <source>
        <dbReference type="ARBA" id="ARBA00023136"/>
    </source>
</evidence>
<evidence type="ECO:0000313" key="10">
    <source>
        <dbReference type="EMBL" id="UYG16889.1"/>
    </source>
</evidence>
<evidence type="ECO:0000313" key="11">
    <source>
        <dbReference type="Proteomes" id="UP001164305"/>
    </source>
</evidence>
<proteinExistence type="inferred from homology"/>
<evidence type="ECO:0000256" key="2">
    <source>
        <dbReference type="ARBA" id="ARBA00022448"/>
    </source>
</evidence>
<feature type="transmembrane region" description="Helical" evidence="7">
    <location>
        <begin position="295"/>
        <end position="318"/>
    </location>
</feature>
<feature type="transmembrane region" description="Helical" evidence="7">
    <location>
        <begin position="249"/>
        <end position="275"/>
    </location>
</feature>
<dbReference type="PANTHER" id="PTHR43386:SF1">
    <property type="entry name" value="D,D-DIPEPTIDE TRANSPORT SYSTEM PERMEASE PROTEIN DDPC-RELATED"/>
    <property type="match status" value="1"/>
</dbReference>
<feature type="transmembrane region" description="Helical" evidence="7">
    <location>
        <begin position="67"/>
        <end position="88"/>
    </location>
</feature>
<evidence type="ECO:0000256" key="5">
    <source>
        <dbReference type="ARBA" id="ARBA00022989"/>
    </source>
</evidence>
<protein>
    <submittedName>
        <fullName evidence="10">ABC transporter permease</fullName>
    </submittedName>
</protein>
<keyword evidence="5 7" id="KW-1133">Transmembrane helix</keyword>
<evidence type="ECO:0000256" key="4">
    <source>
        <dbReference type="ARBA" id="ARBA00022692"/>
    </source>
</evidence>
<comment type="similarity">
    <text evidence="7">Belongs to the binding-protein-dependent transport system permease family.</text>
</comment>
<dbReference type="PROSITE" id="PS50928">
    <property type="entry name" value="ABC_TM1"/>
    <property type="match status" value="1"/>
</dbReference>